<evidence type="ECO:0000256" key="4">
    <source>
        <dbReference type="PIRSR" id="PIRSR006806-1"/>
    </source>
</evidence>
<accession>A0A951PH12</accession>
<dbReference type="GO" id="GO:0046872">
    <property type="term" value="F:metal ion binding"/>
    <property type="evidence" value="ECO:0007669"/>
    <property type="project" value="UniProtKB-KW"/>
</dbReference>
<keyword evidence="5" id="KW-0479">Metal-binding</keyword>
<evidence type="ECO:0000256" key="2">
    <source>
        <dbReference type="ARBA" id="ARBA00022741"/>
    </source>
</evidence>
<dbReference type="GO" id="GO:0009396">
    <property type="term" value="P:folic acid-containing compound biosynthetic process"/>
    <property type="evidence" value="ECO:0007669"/>
    <property type="project" value="TreeGrafter"/>
</dbReference>
<dbReference type="EMBL" id="JAHHIF010000001">
    <property type="protein sequence ID" value="MBW4542912.1"/>
    <property type="molecule type" value="Genomic_DNA"/>
</dbReference>
<organism evidence="6 7">
    <name type="scientific">Symplocastrum torsivum CPER-KK1</name>
    <dbReference type="NCBI Taxonomy" id="450513"/>
    <lineage>
        <taxon>Bacteria</taxon>
        <taxon>Bacillati</taxon>
        <taxon>Cyanobacteriota</taxon>
        <taxon>Cyanophyceae</taxon>
        <taxon>Oscillatoriophycideae</taxon>
        <taxon>Oscillatoriales</taxon>
        <taxon>Microcoleaceae</taxon>
        <taxon>Symplocastrum</taxon>
    </lineage>
</organism>
<dbReference type="Pfam" id="PF01812">
    <property type="entry name" value="5-FTHF_cyc-lig"/>
    <property type="match status" value="1"/>
</dbReference>
<comment type="caution">
    <text evidence="6">The sequence shown here is derived from an EMBL/GenBank/DDBJ whole genome shotgun (WGS) entry which is preliminary data.</text>
</comment>
<proteinExistence type="inferred from homology"/>
<dbReference type="PANTHER" id="PTHR23407">
    <property type="entry name" value="ATPASE INHIBITOR/5-FORMYLTETRAHYDROFOLATE CYCLO-LIGASE"/>
    <property type="match status" value="1"/>
</dbReference>
<dbReference type="PANTHER" id="PTHR23407:SF1">
    <property type="entry name" value="5-FORMYLTETRAHYDROFOLATE CYCLO-LIGASE"/>
    <property type="match status" value="1"/>
</dbReference>
<feature type="binding site" evidence="4">
    <location>
        <begin position="3"/>
        <end position="7"/>
    </location>
    <ligand>
        <name>ATP</name>
        <dbReference type="ChEBI" id="CHEBI:30616"/>
    </ligand>
</feature>
<keyword evidence="2 4" id="KW-0547">Nucleotide-binding</keyword>
<evidence type="ECO:0000313" key="6">
    <source>
        <dbReference type="EMBL" id="MBW4542912.1"/>
    </source>
</evidence>
<feature type="binding site" evidence="4">
    <location>
        <begin position="127"/>
        <end position="135"/>
    </location>
    <ligand>
        <name>ATP</name>
        <dbReference type="ChEBI" id="CHEBI:30616"/>
    </ligand>
</feature>
<dbReference type="GO" id="GO:0035999">
    <property type="term" value="P:tetrahydrofolate interconversion"/>
    <property type="evidence" value="ECO:0007669"/>
    <property type="project" value="TreeGrafter"/>
</dbReference>
<feature type="binding site" evidence="4">
    <location>
        <position position="54"/>
    </location>
    <ligand>
        <name>substrate</name>
    </ligand>
</feature>
<evidence type="ECO:0000256" key="1">
    <source>
        <dbReference type="ARBA" id="ARBA00010638"/>
    </source>
</evidence>
<keyword evidence="6" id="KW-0436">Ligase</keyword>
<evidence type="ECO:0000256" key="5">
    <source>
        <dbReference type="RuleBase" id="RU361279"/>
    </source>
</evidence>
<dbReference type="InterPro" id="IPR024185">
    <property type="entry name" value="FTHF_cligase-like_sf"/>
</dbReference>
<comment type="similarity">
    <text evidence="1 5">Belongs to the 5-formyltetrahydrofolate cyclo-ligase family.</text>
</comment>
<name>A0A951PH12_9CYAN</name>
<dbReference type="GO" id="GO:0030272">
    <property type="term" value="F:5-formyltetrahydrofolate cyclo-ligase activity"/>
    <property type="evidence" value="ECO:0007669"/>
    <property type="project" value="UniProtKB-EC"/>
</dbReference>
<sequence>MEKRELRRSLLETRQSMTLTEWREKSDRICTHLQSLPLFTSAQTILAYFSFRQEPELSPLFTNSKHQWGFSRVQGKSLSWHSWKPGEPLQKDKFGIFEPHPDSPTLSPKEVDLILVPAVACDKRGYRLGYGGGFYDRMLSSTEWAATPTIGIVFEFAYLPQLPIDQWDKPLQLVCTETGFNRI</sequence>
<evidence type="ECO:0000313" key="7">
    <source>
        <dbReference type="Proteomes" id="UP000753908"/>
    </source>
</evidence>
<dbReference type="EC" id="6.3.3.2" evidence="5"/>
<comment type="catalytic activity">
    <reaction evidence="5">
        <text>(6S)-5-formyl-5,6,7,8-tetrahydrofolate + ATP = (6R)-5,10-methenyltetrahydrofolate + ADP + phosphate</text>
        <dbReference type="Rhea" id="RHEA:10488"/>
        <dbReference type="ChEBI" id="CHEBI:30616"/>
        <dbReference type="ChEBI" id="CHEBI:43474"/>
        <dbReference type="ChEBI" id="CHEBI:57455"/>
        <dbReference type="ChEBI" id="CHEBI:57457"/>
        <dbReference type="ChEBI" id="CHEBI:456216"/>
        <dbReference type="EC" id="6.3.3.2"/>
    </reaction>
</comment>
<dbReference type="Gene3D" id="3.40.50.10420">
    <property type="entry name" value="NagB/RpiA/CoA transferase-like"/>
    <property type="match status" value="1"/>
</dbReference>
<protein>
    <recommendedName>
        <fullName evidence="5">5-formyltetrahydrofolate cyclo-ligase</fullName>
        <ecNumber evidence="5">6.3.3.2</ecNumber>
    </recommendedName>
</protein>
<reference evidence="6" key="2">
    <citation type="journal article" date="2022" name="Microbiol. Resour. Announc.">
        <title>Metagenome Sequencing to Explore Phylogenomics of Terrestrial Cyanobacteria.</title>
        <authorList>
            <person name="Ward R.D."/>
            <person name="Stajich J.E."/>
            <person name="Johansen J.R."/>
            <person name="Huntemann M."/>
            <person name="Clum A."/>
            <person name="Foster B."/>
            <person name="Foster B."/>
            <person name="Roux S."/>
            <person name="Palaniappan K."/>
            <person name="Varghese N."/>
            <person name="Mukherjee S."/>
            <person name="Reddy T.B.K."/>
            <person name="Daum C."/>
            <person name="Copeland A."/>
            <person name="Chen I.A."/>
            <person name="Ivanova N.N."/>
            <person name="Kyrpides N.C."/>
            <person name="Shapiro N."/>
            <person name="Eloe-Fadrosh E.A."/>
            <person name="Pietrasiak N."/>
        </authorList>
    </citation>
    <scope>NUCLEOTIDE SEQUENCE</scope>
    <source>
        <strain evidence="6">CPER-KK1</strain>
    </source>
</reference>
<dbReference type="AlphaFoldDB" id="A0A951PH12"/>
<dbReference type="GO" id="GO:0005524">
    <property type="term" value="F:ATP binding"/>
    <property type="evidence" value="ECO:0007669"/>
    <property type="project" value="UniProtKB-KW"/>
</dbReference>
<comment type="cofactor">
    <cofactor evidence="5">
        <name>Mg(2+)</name>
        <dbReference type="ChEBI" id="CHEBI:18420"/>
    </cofactor>
</comment>
<evidence type="ECO:0000256" key="3">
    <source>
        <dbReference type="ARBA" id="ARBA00022840"/>
    </source>
</evidence>
<dbReference type="InterPro" id="IPR002698">
    <property type="entry name" value="FTHF_cligase"/>
</dbReference>
<keyword evidence="3 4" id="KW-0067">ATP-binding</keyword>
<dbReference type="Proteomes" id="UP000753908">
    <property type="component" value="Unassembled WGS sequence"/>
</dbReference>
<dbReference type="PIRSF" id="PIRSF006806">
    <property type="entry name" value="FTHF_cligase"/>
    <property type="match status" value="1"/>
</dbReference>
<reference evidence="6" key="1">
    <citation type="submission" date="2021-05" db="EMBL/GenBank/DDBJ databases">
        <authorList>
            <person name="Pietrasiak N."/>
            <person name="Ward R."/>
            <person name="Stajich J.E."/>
            <person name="Kurbessoian T."/>
        </authorList>
    </citation>
    <scope>NUCLEOTIDE SEQUENCE</scope>
    <source>
        <strain evidence="6">CPER-KK1</strain>
    </source>
</reference>
<dbReference type="InterPro" id="IPR037171">
    <property type="entry name" value="NagB/RpiA_transferase-like"/>
</dbReference>
<keyword evidence="5" id="KW-0460">Magnesium</keyword>
<dbReference type="NCBIfam" id="TIGR02727">
    <property type="entry name" value="MTHFS_bact"/>
    <property type="match status" value="1"/>
</dbReference>
<dbReference type="SUPFAM" id="SSF100950">
    <property type="entry name" value="NagB/RpiA/CoA transferase-like"/>
    <property type="match status" value="1"/>
</dbReference>
<gene>
    <name evidence="6" type="ORF">KME25_00460</name>
</gene>